<dbReference type="InterPro" id="IPR002156">
    <property type="entry name" value="RNaseH_domain"/>
</dbReference>
<dbReference type="Pfam" id="PF13456">
    <property type="entry name" value="RVT_3"/>
    <property type="match status" value="1"/>
</dbReference>
<dbReference type="AlphaFoldDB" id="A0A7J8Q7F9"/>
<feature type="domain" description="RNase H type-1" evidence="2">
    <location>
        <begin position="117"/>
        <end position="223"/>
    </location>
</feature>
<dbReference type="EMBL" id="JABEZZ010000010">
    <property type="protein sequence ID" value="MBA0597499.1"/>
    <property type="molecule type" value="Genomic_DNA"/>
</dbReference>
<sequence>YLRDTIVVVSAGHKLASFQFLILTTISLQLDHLSGSLKHLRSWLVSNIGSSANWRFNIPLWSSIFGMMCWKLWKSRNGFIFNGAKLPTVLPITLFSLVWPGLGVMVLIQGVMSMVEKAAGGGLLRDENGTWILGYGRCFGERSVVQAEAWATYNGLRIAWEHGYKKVQVESDSLDMVNMVLHGSSDGFLLPIVADMRSLCLRDWTMVVQHISKEVNLIADCLV</sequence>
<keyword evidence="1" id="KW-0812">Transmembrane</keyword>
<evidence type="ECO:0000313" key="4">
    <source>
        <dbReference type="Proteomes" id="UP000593578"/>
    </source>
</evidence>
<proteinExistence type="predicted"/>
<dbReference type="CDD" id="cd06222">
    <property type="entry name" value="RNase_H_like"/>
    <property type="match status" value="1"/>
</dbReference>
<evidence type="ECO:0000313" key="3">
    <source>
        <dbReference type="EMBL" id="MBA0597499.1"/>
    </source>
</evidence>
<keyword evidence="1" id="KW-0472">Membrane</keyword>
<dbReference type="PANTHER" id="PTHR47723:SF19">
    <property type="entry name" value="POLYNUCLEOTIDYL TRANSFERASE, RIBONUCLEASE H-LIKE SUPERFAMILY PROTEIN"/>
    <property type="match status" value="1"/>
</dbReference>
<comment type="caution">
    <text evidence="3">The sequence shown here is derived from an EMBL/GenBank/DDBJ whole genome shotgun (WGS) entry which is preliminary data.</text>
</comment>
<dbReference type="GO" id="GO:0003676">
    <property type="term" value="F:nucleic acid binding"/>
    <property type="evidence" value="ECO:0007669"/>
    <property type="project" value="InterPro"/>
</dbReference>
<dbReference type="InterPro" id="IPR036397">
    <property type="entry name" value="RNaseH_sf"/>
</dbReference>
<gene>
    <name evidence="3" type="ORF">Gorai_007302</name>
</gene>
<dbReference type="InterPro" id="IPR053151">
    <property type="entry name" value="RNase_H-like"/>
</dbReference>
<evidence type="ECO:0000256" key="1">
    <source>
        <dbReference type="SAM" id="Phobius"/>
    </source>
</evidence>
<dbReference type="PANTHER" id="PTHR47723">
    <property type="entry name" value="OS05G0353850 PROTEIN"/>
    <property type="match status" value="1"/>
</dbReference>
<keyword evidence="1" id="KW-1133">Transmembrane helix</keyword>
<feature type="transmembrane region" description="Helical" evidence="1">
    <location>
        <begin position="15"/>
        <end position="33"/>
    </location>
</feature>
<organism evidence="3 4">
    <name type="scientific">Gossypium raimondii</name>
    <name type="common">Peruvian cotton</name>
    <name type="synonym">Gossypium klotzschianum subsp. raimondii</name>
    <dbReference type="NCBI Taxonomy" id="29730"/>
    <lineage>
        <taxon>Eukaryota</taxon>
        <taxon>Viridiplantae</taxon>
        <taxon>Streptophyta</taxon>
        <taxon>Embryophyta</taxon>
        <taxon>Tracheophyta</taxon>
        <taxon>Spermatophyta</taxon>
        <taxon>Magnoliopsida</taxon>
        <taxon>eudicotyledons</taxon>
        <taxon>Gunneridae</taxon>
        <taxon>Pentapetalae</taxon>
        <taxon>rosids</taxon>
        <taxon>malvids</taxon>
        <taxon>Malvales</taxon>
        <taxon>Malvaceae</taxon>
        <taxon>Malvoideae</taxon>
        <taxon>Gossypium</taxon>
    </lineage>
</organism>
<protein>
    <recommendedName>
        <fullName evidence="2">RNase H type-1 domain-containing protein</fullName>
    </recommendedName>
</protein>
<feature type="non-terminal residue" evidence="3">
    <location>
        <position position="1"/>
    </location>
</feature>
<dbReference type="InterPro" id="IPR044730">
    <property type="entry name" value="RNase_H-like_dom_plant"/>
</dbReference>
<dbReference type="SUPFAM" id="SSF53098">
    <property type="entry name" value="Ribonuclease H-like"/>
    <property type="match status" value="1"/>
</dbReference>
<dbReference type="InterPro" id="IPR012337">
    <property type="entry name" value="RNaseH-like_sf"/>
</dbReference>
<evidence type="ECO:0000259" key="2">
    <source>
        <dbReference type="Pfam" id="PF13456"/>
    </source>
</evidence>
<name>A0A7J8Q7F9_GOSRA</name>
<dbReference type="Proteomes" id="UP000593578">
    <property type="component" value="Unassembled WGS sequence"/>
</dbReference>
<accession>A0A7J8Q7F9</accession>
<reference evidence="3 4" key="1">
    <citation type="journal article" date="2019" name="Genome Biol. Evol.">
        <title>Insights into the evolution of the New World diploid cottons (Gossypium, subgenus Houzingenia) based on genome sequencing.</title>
        <authorList>
            <person name="Grover C.E."/>
            <person name="Arick M.A. 2nd"/>
            <person name="Thrash A."/>
            <person name="Conover J.L."/>
            <person name="Sanders W.S."/>
            <person name="Peterson D.G."/>
            <person name="Frelichowski J.E."/>
            <person name="Scheffler J.A."/>
            <person name="Scheffler B.E."/>
            <person name="Wendel J.F."/>
        </authorList>
    </citation>
    <scope>NUCLEOTIDE SEQUENCE [LARGE SCALE GENOMIC DNA]</scope>
    <source>
        <strain evidence="3">8</strain>
        <tissue evidence="3">Leaf</tissue>
    </source>
</reference>
<dbReference type="Gene3D" id="3.30.420.10">
    <property type="entry name" value="Ribonuclease H-like superfamily/Ribonuclease H"/>
    <property type="match status" value="1"/>
</dbReference>
<feature type="transmembrane region" description="Helical" evidence="1">
    <location>
        <begin position="88"/>
        <end position="108"/>
    </location>
</feature>
<dbReference type="GO" id="GO:0004523">
    <property type="term" value="F:RNA-DNA hybrid ribonuclease activity"/>
    <property type="evidence" value="ECO:0007669"/>
    <property type="project" value="InterPro"/>
</dbReference>